<evidence type="ECO:0000256" key="5">
    <source>
        <dbReference type="ARBA" id="ARBA00022741"/>
    </source>
</evidence>
<feature type="transmembrane region" description="Helical" evidence="9">
    <location>
        <begin position="144"/>
        <end position="161"/>
    </location>
</feature>
<evidence type="ECO:0000256" key="8">
    <source>
        <dbReference type="ARBA" id="ARBA00023012"/>
    </source>
</evidence>
<keyword evidence="3" id="KW-0597">Phosphoprotein</keyword>
<dbReference type="EMBL" id="BNAY01000003">
    <property type="protein sequence ID" value="GHH13932.1"/>
    <property type="molecule type" value="Genomic_DNA"/>
</dbReference>
<dbReference type="CDD" id="cd16917">
    <property type="entry name" value="HATPase_UhpB-NarQ-NarX-like"/>
    <property type="match status" value="1"/>
</dbReference>
<evidence type="ECO:0000259" key="11">
    <source>
        <dbReference type="Pfam" id="PF07730"/>
    </source>
</evidence>
<name>A0ABQ3LFC1_9PSEU</name>
<evidence type="ECO:0000313" key="13">
    <source>
        <dbReference type="Proteomes" id="UP000635387"/>
    </source>
</evidence>
<evidence type="ECO:0000256" key="7">
    <source>
        <dbReference type="ARBA" id="ARBA00022840"/>
    </source>
</evidence>
<keyword evidence="7" id="KW-0067">ATP-binding</keyword>
<keyword evidence="9" id="KW-1133">Transmembrane helix</keyword>
<reference evidence="13" key="1">
    <citation type="journal article" date="2019" name="Int. J. Syst. Evol. Microbiol.">
        <title>The Global Catalogue of Microorganisms (GCM) 10K type strain sequencing project: providing services to taxonomists for standard genome sequencing and annotation.</title>
        <authorList>
            <consortium name="The Broad Institute Genomics Platform"/>
            <consortium name="The Broad Institute Genome Sequencing Center for Infectious Disease"/>
            <person name="Wu L."/>
            <person name="Ma J."/>
        </authorList>
    </citation>
    <scope>NUCLEOTIDE SEQUENCE [LARGE SCALE GENOMIC DNA]</scope>
    <source>
        <strain evidence="13">CGMCC 4.7683</strain>
    </source>
</reference>
<dbReference type="Pfam" id="PF02518">
    <property type="entry name" value="HATPase_c"/>
    <property type="match status" value="1"/>
</dbReference>
<dbReference type="Proteomes" id="UP000635387">
    <property type="component" value="Unassembled WGS sequence"/>
</dbReference>
<evidence type="ECO:0000259" key="10">
    <source>
        <dbReference type="Pfam" id="PF02518"/>
    </source>
</evidence>
<dbReference type="Gene3D" id="3.30.565.10">
    <property type="entry name" value="Histidine kinase-like ATPase, C-terminal domain"/>
    <property type="match status" value="1"/>
</dbReference>
<evidence type="ECO:0000256" key="6">
    <source>
        <dbReference type="ARBA" id="ARBA00022777"/>
    </source>
</evidence>
<evidence type="ECO:0000256" key="9">
    <source>
        <dbReference type="SAM" id="Phobius"/>
    </source>
</evidence>
<dbReference type="InterPro" id="IPR050482">
    <property type="entry name" value="Sensor_HK_TwoCompSys"/>
</dbReference>
<dbReference type="GO" id="GO:0016301">
    <property type="term" value="F:kinase activity"/>
    <property type="evidence" value="ECO:0007669"/>
    <property type="project" value="UniProtKB-KW"/>
</dbReference>
<evidence type="ECO:0000256" key="1">
    <source>
        <dbReference type="ARBA" id="ARBA00000085"/>
    </source>
</evidence>
<keyword evidence="13" id="KW-1185">Reference proteome</keyword>
<comment type="caution">
    <text evidence="12">The sequence shown here is derived from an EMBL/GenBank/DDBJ whole genome shotgun (WGS) entry which is preliminary data.</text>
</comment>
<evidence type="ECO:0000256" key="4">
    <source>
        <dbReference type="ARBA" id="ARBA00022679"/>
    </source>
</evidence>
<dbReference type="PANTHER" id="PTHR24421:SF10">
    <property type="entry name" value="NITRATE_NITRITE SENSOR PROTEIN NARQ"/>
    <property type="match status" value="1"/>
</dbReference>
<feature type="transmembrane region" description="Helical" evidence="9">
    <location>
        <begin position="20"/>
        <end position="39"/>
    </location>
</feature>
<feature type="transmembrane region" description="Helical" evidence="9">
    <location>
        <begin position="110"/>
        <end position="132"/>
    </location>
</feature>
<feature type="domain" description="Signal transduction histidine kinase subgroup 3 dimerisation and phosphoacceptor" evidence="11">
    <location>
        <begin position="182"/>
        <end position="247"/>
    </location>
</feature>
<dbReference type="PANTHER" id="PTHR24421">
    <property type="entry name" value="NITRATE/NITRITE SENSOR PROTEIN NARX-RELATED"/>
    <property type="match status" value="1"/>
</dbReference>
<dbReference type="RefSeq" id="WP_191254824.1">
    <property type="nucleotide sequence ID" value="NZ_BNAY01000003.1"/>
</dbReference>
<organism evidence="12 13">
    <name type="scientific">Amycolatopsis oliviviridis</name>
    <dbReference type="NCBI Taxonomy" id="1471590"/>
    <lineage>
        <taxon>Bacteria</taxon>
        <taxon>Bacillati</taxon>
        <taxon>Actinomycetota</taxon>
        <taxon>Actinomycetes</taxon>
        <taxon>Pseudonocardiales</taxon>
        <taxon>Pseudonocardiaceae</taxon>
        <taxon>Amycolatopsis</taxon>
    </lineage>
</organism>
<dbReference type="Gene3D" id="1.20.5.1930">
    <property type="match status" value="1"/>
</dbReference>
<protein>
    <recommendedName>
        <fullName evidence="2">histidine kinase</fullName>
        <ecNumber evidence="2">2.7.13.3</ecNumber>
    </recommendedName>
</protein>
<keyword evidence="6 12" id="KW-0418">Kinase</keyword>
<proteinExistence type="predicted"/>
<sequence length="384" mass="41438">MGAMPFSAAGFDRLRRFRPLAEVLVVATLIVLGVIDSQVDFGPDGYLKPVAVAVWLAGPLSLLLRRRAPFAVLIVALMCPKAAELIDPALQSGNLTKTLTAFVVVGSAGYYARSPFLALVLSLLMTWIPLLIAQSDLRPPIGDFVYHGSLMVLAWLVGHSMKMGALRAQLSQQRAAASMAEERVRIARELHDVVAHSISVMTLHAGGARRLLRSDQRAEHDALEVVEQTGRQAQDEMQRVLQLLRSPLDEPPVDVPRLADAEELLRPARAAGLAARLRVLGEPRDLEPGVDLSTYRILQEALTNVLKHAKASRVDATIRYEPRAVRLEITDDGAAANGKPGGGGHGLIGMRERAALYGGTLEARPLPERGFRVAATIPTAGAAR</sequence>
<keyword evidence="9" id="KW-0812">Transmembrane</keyword>
<dbReference type="InterPro" id="IPR036890">
    <property type="entry name" value="HATPase_C_sf"/>
</dbReference>
<feature type="domain" description="Histidine kinase/HSP90-like ATPase" evidence="10">
    <location>
        <begin position="294"/>
        <end position="379"/>
    </location>
</feature>
<dbReference type="SUPFAM" id="SSF55874">
    <property type="entry name" value="ATPase domain of HSP90 chaperone/DNA topoisomerase II/histidine kinase"/>
    <property type="match status" value="1"/>
</dbReference>
<dbReference type="Pfam" id="PF07730">
    <property type="entry name" value="HisKA_3"/>
    <property type="match status" value="1"/>
</dbReference>
<keyword evidence="5" id="KW-0547">Nucleotide-binding</keyword>
<dbReference type="InterPro" id="IPR003594">
    <property type="entry name" value="HATPase_dom"/>
</dbReference>
<comment type="catalytic activity">
    <reaction evidence="1">
        <text>ATP + protein L-histidine = ADP + protein N-phospho-L-histidine.</text>
        <dbReference type="EC" id="2.7.13.3"/>
    </reaction>
</comment>
<keyword evidence="4" id="KW-0808">Transferase</keyword>
<evidence type="ECO:0000256" key="2">
    <source>
        <dbReference type="ARBA" id="ARBA00012438"/>
    </source>
</evidence>
<keyword evidence="8" id="KW-0902">Two-component regulatory system</keyword>
<dbReference type="EC" id="2.7.13.3" evidence="2"/>
<gene>
    <name evidence="12" type="ORF">GCM10017790_26700</name>
</gene>
<evidence type="ECO:0000313" key="12">
    <source>
        <dbReference type="EMBL" id="GHH13932.1"/>
    </source>
</evidence>
<keyword evidence="9" id="KW-0472">Membrane</keyword>
<accession>A0ABQ3LFC1</accession>
<dbReference type="InterPro" id="IPR011712">
    <property type="entry name" value="Sig_transdc_His_kin_sub3_dim/P"/>
</dbReference>
<evidence type="ECO:0000256" key="3">
    <source>
        <dbReference type="ARBA" id="ARBA00022553"/>
    </source>
</evidence>